<dbReference type="InterPro" id="IPR004358">
    <property type="entry name" value="Sig_transdc_His_kin-like_C"/>
</dbReference>
<reference evidence="10 11" key="1">
    <citation type="submission" date="2015-01" db="EMBL/GenBank/DDBJ databases">
        <title>Genome Sequence of Magnetospirillum magnetotacticum Strain MS-1.</title>
        <authorList>
            <person name="Marinov G.K."/>
            <person name="Smalley M.D."/>
            <person name="DeSalvo G."/>
        </authorList>
    </citation>
    <scope>NUCLEOTIDE SEQUENCE [LARGE SCALE GENOMIC DNA]</scope>
    <source>
        <strain evidence="10 11">MS-1</strain>
    </source>
</reference>
<dbReference type="InterPro" id="IPR000014">
    <property type="entry name" value="PAS"/>
</dbReference>
<evidence type="ECO:0000259" key="7">
    <source>
        <dbReference type="PROSITE" id="PS50109"/>
    </source>
</evidence>
<dbReference type="PROSITE" id="PS50112">
    <property type="entry name" value="PAS"/>
    <property type="match status" value="1"/>
</dbReference>
<comment type="catalytic activity">
    <reaction evidence="1">
        <text>ATP + protein L-histidine = ADP + protein N-phospho-L-histidine.</text>
        <dbReference type="EC" id="2.7.13.3"/>
    </reaction>
</comment>
<dbReference type="InterPro" id="IPR035965">
    <property type="entry name" value="PAS-like_dom_sf"/>
</dbReference>
<sequence length="589" mass="65529">MSQSPTGSARQLSPSKSSGPAKIALIYAAIAATWIIVSDNSLAYFVGNARQAADISVYKGLAFVALTTFILYRLMMRMVIKLTDLHAAVEREQAAKLEALSLLEVIADKSTDAIYIKDTSGRYQLFNRQAGRFVGKESSEVIGHDDRSIFLPGEAEALMEVDRQIMEGGVVSTVEEVMTTPNGICTFLSNKGPFYGEGHQLLGLFGVARDITERKSLEDRIAESEKQYRSLFDGMLSGFAYHKVEYIDGAPVDFTYLAVNKNFTLLTGLCDVVGKRVSEVIPDLKEKDSELFDIYFRVADTGQPERVERHVLSLNLWFVISVFSTQKGYFAVIFDNITDRVVAQNEIIKNNEQLLQSNLDLEQFAYVSSHDLQTPLRNIISYTQLLERRYKGKLDADADDFIDFIVKNSKQMSSLISDLLEYSRTTSQSLLLQPTSASEAVAQALENLKVDIEEGCVQITVGDLPMVMAEQTRLTSLFQNLLGNGIKYRSTERSPSLSVKAERVKQGWWRFAVTDNGIGIEDEYHDKIFEIFQRLSPASERAGTGIGLALCRRIVHRFGGSIWVESEPGQGATFFFTLRAGVGAQISSS</sequence>
<dbReference type="InterPro" id="IPR003594">
    <property type="entry name" value="HATPase_dom"/>
</dbReference>
<dbReference type="EMBL" id="JXSL01000025">
    <property type="protein sequence ID" value="KIL99137.1"/>
    <property type="molecule type" value="Genomic_DNA"/>
</dbReference>
<dbReference type="SMART" id="SM00388">
    <property type="entry name" value="HisKA"/>
    <property type="match status" value="1"/>
</dbReference>
<dbReference type="InterPro" id="IPR052162">
    <property type="entry name" value="Sensor_kinase/Photoreceptor"/>
</dbReference>
<evidence type="ECO:0000313" key="10">
    <source>
        <dbReference type="EMBL" id="KIL99137.1"/>
    </source>
</evidence>
<dbReference type="Gene3D" id="3.30.450.20">
    <property type="entry name" value="PAS domain"/>
    <property type="match status" value="2"/>
</dbReference>
<dbReference type="RefSeq" id="WP_052473002.1">
    <property type="nucleotide sequence ID" value="NZ_JXSL01000025.1"/>
</dbReference>
<dbReference type="SUPFAM" id="SSF55785">
    <property type="entry name" value="PYP-like sensor domain (PAS domain)"/>
    <property type="match status" value="2"/>
</dbReference>
<comment type="caution">
    <text evidence="10">The sequence shown here is derived from an EMBL/GenBank/DDBJ whole genome shotgun (WGS) entry which is preliminary data.</text>
</comment>
<dbReference type="Pfam" id="PF08448">
    <property type="entry name" value="PAS_4"/>
    <property type="match status" value="1"/>
</dbReference>
<dbReference type="FunFam" id="3.30.565.10:FF:000006">
    <property type="entry name" value="Sensor histidine kinase WalK"/>
    <property type="match status" value="1"/>
</dbReference>
<dbReference type="NCBIfam" id="TIGR00229">
    <property type="entry name" value="sensory_box"/>
    <property type="match status" value="1"/>
</dbReference>
<dbReference type="InterPro" id="IPR036097">
    <property type="entry name" value="HisK_dim/P_sf"/>
</dbReference>
<dbReference type="CDD" id="cd00130">
    <property type="entry name" value="PAS"/>
    <property type="match status" value="1"/>
</dbReference>
<dbReference type="Pfam" id="PF02518">
    <property type="entry name" value="HATPase_c"/>
    <property type="match status" value="1"/>
</dbReference>
<keyword evidence="3" id="KW-0597">Phosphoprotein</keyword>
<evidence type="ECO:0000256" key="2">
    <source>
        <dbReference type="ARBA" id="ARBA00012438"/>
    </source>
</evidence>
<dbReference type="SMART" id="SM00387">
    <property type="entry name" value="HATPase_c"/>
    <property type="match status" value="1"/>
</dbReference>
<evidence type="ECO:0000259" key="8">
    <source>
        <dbReference type="PROSITE" id="PS50112"/>
    </source>
</evidence>
<feature type="transmembrane region" description="Helical" evidence="6">
    <location>
        <begin position="57"/>
        <end position="75"/>
    </location>
</feature>
<dbReference type="STRING" id="272627.CCC_03355"/>
<gene>
    <name evidence="10" type="ORF">CCC_03355</name>
</gene>
<dbReference type="PRINTS" id="PR00344">
    <property type="entry name" value="BCTRLSENSOR"/>
</dbReference>
<feature type="domain" description="Histidine kinase" evidence="7">
    <location>
        <begin position="367"/>
        <end position="582"/>
    </location>
</feature>
<keyword evidence="6" id="KW-0812">Transmembrane</keyword>
<dbReference type="InterPro" id="IPR005467">
    <property type="entry name" value="His_kinase_dom"/>
</dbReference>
<dbReference type="Gene3D" id="1.10.287.130">
    <property type="match status" value="1"/>
</dbReference>
<dbReference type="CDD" id="cd00082">
    <property type="entry name" value="HisKA"/>
    <property type="match status" value="1"/>
</dbReference>
<keyword evidence="4" id="KW-0808">Transferase</keyword>
<evidence type="ECO:0000256" key="3">
    <source>
        <dbReference type="ARBA" id="ARBA00022553"/>
    </source>
</evidence>
<evidence type="ECO:0000313" key="11">
    <source>
        <dbReference type="Proteomes" id="UP000031971"/>
    </source>
</evidence>
<feature type="transmembrane region" description="Helical" evidence="6">
    <location>
        <begin position="21"/>
        <end position="37"/>
    </location>
</feature>
<dbReference type="Gene3D" id="3.30.565.10">
    <property type="entry name" value="Histidine kinase-like ATPase, C-terminal domain"/>
    <property type="match status" value="1"/>
</dbReference>
<dbReference type="InterPro" id="IPR036890">
    <property type="entry name" value="HATPase_C_sf"/>
</dbReference>
<dbReference type="GO" id="GO:0000155">
    <property type="term" value="F:phosphorelay sensor kinase activity"/>
    <property type="evidence" value="ECO:0007669"/>
    <property type="project" value="InterPro"/>
</dbReference>
<evidence type="ECO:0000256" key="6">
    <source>
        <dbReference type="SAM" id="Phobius"/>
    </source>
</evidence>
<dbReference type="SUPFAM" id="SSF47384">
    <property type="entry name" value="Homodimeric domain of signal transducing histidine kinase"/>
    <property type="match status" value="1"/>
</dbReference>
<organism evidence="10 11">
    <name type="scientific">Paramagnetospirillum magnetotacticum MS-1</name>
    <dbReference type="NCBI Taxonomy" id="272627"/>
    <lineage>
        <taxon>Bacteria</taxon>
        <taxon>Pseudomonadati</taxon>
        <taxon>Pseudomonadota</taxon>
        <taxon>Alphaproteobacteria</taxon>
        <taxon>Rhodospirillales</taxon>
        <taxon>Magnetospirillaceae</taxon>
        <taxon>Paramagnetospirillum</taxon>
    </lineage>
</organism>
<dbReference type="InterPro" id="IPR003661">
    <property type="entry name" value="HisK_dim/P_dom"/>
</dbReference>
<dbReference type="InterPro" id="IPR013656">
    <property type="entry name" value="PAS_4"/>
</dbReference>
<dbReference type="SMART" id="SM00091">
    <property type="entry name" value="PAS"/>
    <property type="match status" value="1"/>
</dbReference>
<dbReference type="InterPro" id="IPR000700">
    <property type="entry name" value="PAS-assoc_C"/>
</dbReference>
<dbReference type="PANTHER" id="PTHR43304:SF1">
    <property type="entry name" value="PAC DOMAIN-CONTAINING PROTEIN"/>
    <property type="match status" value="1"/>
</dbReference>
<dbReference type="SUPFAM" id="SSF55874">
    <property type="entry name" value="ATPase domain of HSP90 chaperone/DNA topoisomerase II/histidine kinase"/>
    <property type="match status" value="1"/>
</dbReference>
<feature type="domain" description="PAS" evidence="8">
    <location>
        <begin position="99"/>
        <end position="169"/>
    </location>
</feature>
<dbReference type="PROSITE" id="PS50113">
    <property type="entry name" value="PAC"/>
    <property type="match status" value="1"/>
</dbReference>
<keyword evidence="6" id="KW-0472">Membrane</keyword>
<protein>
    <recommendedName>
        <fullName evidence="2">histidine kinase</fullName>
        <ecNumber evidence="2">2.7.13.3</ecNumber>
    </recommendedName>
</protein>
<keyword evidence="5 10" id="KW-0418">Kinase</keyword>
<evidence type="ECO:0000256" key="1">
    <source>
        <dbReference type="ARBA" id="ARBA00000085"/>
    </source>
</evidence>
<dbReference type="PROSITE" id="PS50109">
    <property type="entry name" value="HIS_KIN"/>
    <property type="match status" value="1"/>
</dbReference>
<proteinExistence type="predicted"/>
<dbReference type="PANTHER" id="PTHR43304">
    <property type="entry name" value="PHYTOCHROME-LIKE PROTEIN CPH1"/>
    <property type="match status" value="1"/>
</dbReference>
<keyword evidence="11" id="KW-1185">Reference proteome</keyword>
<evidence type="ECO:0000256" key="5">
    <source>
        <dbReference type="ARBA" id="ARBA00022777"/>
    </source>
</evidence>
<dbReference type="EC" id="2.7.13.3" evidence="2"/>
<name>A0A0C2UCC7_PARME</name>
<dbReference type="OrthoDB" id="7313492at2"/>
<dbReference type="Pfam" id="PF00512">
    <property type="entry name" value="HisKA"/>
    <property type="match status" value="1"/>
</dbReference>
<evidence type="ECO:0000256" key="4">
    <source>
        <dbReference type="ARBA" id="ARBA00022679"/>
    </source>
</evidence>
<dbReference type="Proteomes" id="UP000031971">
    <property type="component" value="Unassembled WGS sequence"/>
</dbReference>
<accession>A0A0C2UCC7</accession>
<keyword evidence="6" id="KW-1133">Transmembrane helix</keyword>
<feature type="domain" description="PAC" evidence="9">
    <location>
        <begin position="172"/>
        <end position="223"/>
    </location>
</feature>
<dbReference type="AlphaFoldDB" id="A0A0C2UCC7"/>
<evidence type="ECO:0000259" key="9">
    <source>
        <dbReference type="PROSITE" id="PS50113"/>
    </source>
</evidence>